<feature type="compositionally biased region" description="Basic and acidic residues" evidence="14">
    <location>
        <begin position="480"/>
        <end position="493"/>
    </location>
</feature>
<keyword evidence="5" id="KW-0723">Serine/threonine-protein kinase</keyword>
<feature type="region of interest" description="Disordered" evidence="14">
    <location>
        <begin position="598"/>
        <end position="654"/>
    </location>
</feature>
<dbReference type="PROSITE" id="PS00108">
    <property type="entry name" value="PROTEIN_KINASE_ST"/>
    <property type="match status" value="1"/>
</dbReference>
<evidence type="ECO:0000313" key="17">
    <source>
        <dbReference type="Proteomes" id="UP001345013"/>
    </source>
</evidence>
<keyword evidence="8" id="KW-0418">Kinase</keyword>
<evidence type="ECO:0000259" key="15">
    <source>
        <dbReference type="PROSITE" id="PS50011"/>
    </source>
</evidence>
<organism evidence="16 17">
    <name type="scientific">Lithohypha guttulata</name>
    <dbReference type="NCBI Taxonomy" id="1690604"/>
    <lineage>
        <taxon>Eukaryota</taxon>
        <taxon>Fungi</taxon>
        <taxon>Dikarya</taxon>
        <taxon>Ascomycota</taxon>
        <taxon>Pezizomycotina</taxon>
        <taxon>Eurotiomycetes</taxon>
        <taxon>Chaetothyriomycetidae</taxon>
        <taxon>Chaetothyriales</taxon>
        <taxon>Trichomeriaceae</taxon>
        <taxon>Lithohypha</taxon>
    </lineage>
</organism>
<proteinExistence type="predicted"/>
<dbReference type="InterPro" id="IPR045269">
    <property type="entry name" value="Atg1-like"/>
</dbReference>
<evidence type="ECO:0000256" key="5">
    <source>
        <dbReference type="ARBA" id="ARBA00022527"/>
    </source>
</evidence>
<evidence type="ECO:0000256" key="12">
    <source>
        <dbReference type="ARBA" id="ARBA00047899"/>
    </source>
</evidence>
<evidence type="ECO:0000256" key="14">
    <source>
        <dbReference type="SAM" id="MobiDB-lite"/>
    </source>
</evidence>
<evidence type="ECO:0000313" key="16">
    <source>
        <dbReference type="EMBL" id="KAK5102139.1"/>
    </source>
</evidence>
<comment type="caution">
    <text evidence="16">The sequence shown here is derived from an EMBL/GenBank/DDBJ whole genome shotgun (WGS) entry which is preliminary data.</text>
</comment>
<name>A0ABR0KNL8_9EURO</name>
<comment type="catalytic activity">
    <reaction evidence="12">
        <text>L-threonyl-[protein] + ATP = O-phospho-L-threonyl-[protein] + ADP + H(+)</text>
        <dbReference type="Rhea" id="RHEA:46608"/>
        <dbReference type="Rhea" id="RHEA-COMP:11060"/>
        <dbReference type="Rhea" id="RHEA-COMP:11605"/>
        <dbReference type="ChEBI" id="CHEBI:15378"/>
        <dbReference type="ChEBI" id="CHEBI:30013"/>
        <dbReference type="ChEBI" id="CHEBI:30616"/>
        <dbReference type="ChEBI" id="CHEBI:61977"/>
        <dbReference type="ChEBI" id="CHEBI:456216"/>
        <dbReference type="EC" id="2.7.11.1"/>
    </reaction>
</comment>
<evidence type="ECO:0000256" key="13">
    <source>
        <dbReference type="ARBA" id="ARBA00048679"/>
    </source>
</evidence>
<dbReference type="InterPro" id="IPR000719">
    <property type="entry name" value="Prot_kinase_dom"/>
</dbReference>
<evidence type="ECO:0000256" key="1">
    <source>
        <dbReference type="ARBA" id="ARBA00004623"/>
    </source>
</evidence>
<sequence length="654" mass="74409">MASTATGKNIQYGNITITGQATALLGNRYGDIFNIQQAIFLLNAASITDNREGHCKVVRQNRVYPDAGYTIETITTFDNGRVSLTRGTSQRIELRWERCEDIGAGVFGEVHREQSRENGRLKSRAVKVLRRRQLERMRIDYKKELDALIQLSHPEYVHRFVEFLSWYENGNSIYLAMEFVPHGDLESYIQAGLEEHDARQIAYQVLDGIRIMHRLDLIHRDIKPANIFVVQQVPIWWVKIGDFSICKSTTTRQTSLNTQVGTQGYQAPEILGLVATEKSNQYNSKVDLWSFGCLVYEMLTAQLPFADVGALTRFCNDEIPFPALSLKRAAASRRMAEFVWTMLRAEPQARPTAEEAAFLFSWVCGPSTSQLYEAGENQNLYSDDSVVVPTIDKKFSELCVHGNRRVAIRLTTAESEPGSILEEPALETEAARRAFMDLGLSTKDKKEQERMKLDDTRDSRLTQDKIDKDTSQTPPKRKNFRETDSTLSQRERNLTNGRITQRVIERLRKNSRETDSTLSPSEPSLLSNSVIAAGERSDHSAVTNNSINNPRFLQTVEDAIQRLILPELKELKKDQWQRARSRKSQNIYTDLLETSVVRGRSAHRSTSGENSQRRRSSKDHTKRPGSRRRKSSHREVDYNPSSDTSSNRAEAGTP</sequence>
<dbReference type="EMBL" id="JAVRRG010000003">
    <property type="protein sequence ID" value="KAK5102139.1"/>
    <property type="molecule type" value="Genomic_DNA"/>
</dbReference>
<gene>
    <name evidence="16" type="ORF">LTR24_000370</name>
</gene>
<evidence type="ECO:0000256" key="9">
    <source>
        <dbReference type="ARBA" id="ARBA00022840"/>
    </source>
</evidence>
<feature type="domain" description="Protein kinase" evidence="15">
    <location>
        <begin position="96"/>
        <end position="363"/>
    </location>
</feature>
<evidence type="ECO:0000256" key="6">
    <source>
        <dbReference type="ARBA" id="ARBA00022679"/>
    </source>
</evidence>
<evidence type="ECO:0000256" key="10">
    <source>
        <dbReference type="ARBA" id="ARBA00023006"/>
    </source>
</evidence>
<feature type="compositionally biased region" description="Basic residues" evidence="14">
    <location>
        <begin position="613"/>
        <end position="632"/>
    </location>
</feature>
<feature type="compositionally biased region" description="Polar residues" evidence="14">
    <location>
        <begin position="639"/>
        <end position="648"/>
    </location>
</feature>
<keyword evidence="17" id="KW-1185">Reference proteome</keyword>
<dbReference type="SUPFAM" id="SSF56112">
    <property type="entry name" value="Protein kinase-like (PK-like)"/>
    <property type="match status" value="1"/>
</dbReference>
<dbReference type="InterPro" id="IPR011009">
    <property type="entry name" value="Kinase-like_dom_sf"/>
</dbReference>
<evidence type="ECO:0000256" key="11">
    <source>
        <dbReference type="ARBA" id="ARBA00030237"/>
    </source>
</evidence>
<dbReference type="Gene3D" id="1.10.510.10">
    <property type="entry name" value="Transferase(Phosphotransferase) domain 1"/>
    <property type="match status" value="1"/>
</dbReference>
<keyword evidence="6" id="KW-0808">Transferase</keyword>
<comment type="subcellular location">
    <subcellularLocation>
        <location evidence="1">Preautophagosomal structure membrane</location>
        <topology evidence="1">Peripheral membrane protein</topology>
    </subcellularLocation>
</comment>
<dbReference type="InterPro" id="IPR008271">
    <property type="entry name" value="Ser/Thr_kinase_AS"/>
</dbReference>
<feature type="region of interest" description="Disordered" evidence="14">
    <location>
        <begin position="437"/>
        <end position="499"/>
    </location>
</feature>
<accession>A0ABR0KNL8</accession>
<protein>
    <recommendedName>
        <fullName evidence="3">Serine/threonine-protein kinase ATG1</fullName>
        <ecNumber evidence="2">2.7.11.1</ecNumber>
    </recommendedName>
    <alternativeName>
        <fullName evidence="11">Autophagy-related protein 1</fullName>
    </alternativeName>
    <alternativeName>
        <fullName evidence="4">Serine/threonine-protein kinase atg1</fullName>
    </alternativeName>
</protein>
<evidence type="ECO:0000256" key="8">
    <source>
        <dbReference type="ARBA" id="ARBA00022777"/>
    </source>
</evidence>
<evidence type="ECO:0000256" key="3">
    <source>
        <dbReference type="ARBA" id="ARBA00018572"/>
    </source>
</evidence>
<keyword evidence="10" id="KW-0072">Autophagy</keyword>
<dbReference type="EC" id="2.7.11.1" evidence="2"/>
<evidence type="ECO:0000256" key="2">
    <source>
        <dbReference type="ARBA" id="ARBA00012513"/>
    </source>
</evidence>
<dbReference type="Proteomes" id="UP001345013">
    <property type="component" value="Unassembled WGS sequence"/>
</dbReference>
<reference evidence="16 17" key="1">
    <citation type="submission" date="2023-08" db="EMBL/GenBank/DDBJ databases">
        <title>Black Yeasts Isolated from many extreme environments.</title>
        <authorList>
            <person name="Coleine C."/>
            <person name="Stajich J.E."/>
            <person name="Selbmann L."/>
        </authorList>
    </citation>
    <scope>NUCLEOTIDE SEQUENCE [LARGE SCALE GENOMIC DNA]</scope>
    <source>
        <strain evidence="16 17">CCFEE 5885</strain>
    </source>
</reference>
<keyword evidence="9" id="KW-0067">ATP-binding</keyword>
<dbReference type="PROSITE" id="PS50011">
    <property type="entry name" value="PROTEIN_KINASE_DOM"/>
    <property type="match status" value="1"/>
</dbReference>
<keyword evidence="7" id="KW-0547">Nucleotide-binding</keyword>
<evidence type="ECO:0000256" key="7">
    <source>
        <dbReference type="ARBA" id="ARBA00022741"/>
    </source>
</evidence>
<dbReference type="PANTHER" id="PTHR24348">
    <property type="entry name" value="SERINE/THREONINE-PROTEIN KINASE UNC-51-RELATED"/>
    <property type="match status" value="1"/>
</dbReference>
<comment type="catalytic activity">
    <reaction evidence="13">
        <text>L-seryl-[protein] + ATP = O-phospho-L-seryl-[protein] + ADP + H(+)</text>
        <dbReference type="Rhea" id="RHEA:17989"/>
        <dbReference type="Rhea" id="RHEA-COMP:9863"/>
        <dbReference type="Rhea" id="RHEA-COMP:11604"/>
        <dbReference type="ChEBI" id="CHEBI:15378"/>
        <dbReference type="ChEBI" id="CHEBI:29999"/>
        <dbReference type="ChEBI" id="CHEBI:30616"/>
        <dbReference type="ChEBI" id="CHEBI:83421"/>
        <dbReference type="ChEBI" id="CHEBI:456216"/>
        <dbReference type="EC" id="2.7.11.1"/>
    </reaction>
</comment>
<dbReference type="PANTHER" id="PTHR24348:SF22">
    <property type="entry name" value="NON-SPECIFIC SERINE_THREONINE PROTEIN KINASE"/>
    <property type="match status" value="1"/>
</dbReference>
<evidence type="ECO:0000256" key="4">
    <source>
        <dbReference type="ARBA" id="ARBA00019599"/>
    </source>
</evidence>
<dbReference type="SMART" id="SM00220">
    <property type="entry name" value="S_TKc"/>
    <property type="match status" value="1"/>
</dbReference>
<feature type="compositionally biased region" description="Basic and acidic residues" evidence="14">
    <location>
        <begin position="442"/>
        <end position="470"/>
    </location>
</feature>
<dbReference type="Pfam" id="PF00069">
    <property type="entry name" value="Pkinase"/>
    <property type="match status" value="1"/>
</dbReference>